<dbReference type="Proteomes" id="UP000016930">
    <property type="component" value="Unassembled WGS sequence"/>
</dbReference>
<dbReference type="EMBL" id="KB445800">
    <property type="protein sequence ID" value="EMD35248.1"/>
    <property type="molecule type" value="Genomic_DNA"/>
</dbReference>
<feature type="compositionally biased region" description="Polar residues" evidence="1">
    <location>
        <begin position="170"/>
        <end position="203"/>
    </location>
</feature>
<evidence type="ECO:0000313" key="3">
    <source>
        <dbReference type="Proteomes" id="UP000016930"/>
    </source>
</evidence>
<feature type="region of interest" description="Disordered" evidence="1">
    <location>
        <begin position="147"/>
        <end position="236"/>
    </location>
</feature>
<dbReference type="STRING" id="914234.M2QDW3"/>
<keyword evidence="3" id="KW-1185">Reference proteome</keyword>
<feature type="compositionally biased region" description="Polar residues" evidence="1">
    <location>
        <begin position="214"/>
        <end position="226"/>
    </location>
</feature>
<gene>
    <name evidence="2" type="ORF">CERSUDRAFT_124622</name>
</gene>
<protein>
    <submittedName>
        <fullName evidence="2">Uncharacterized protein</fullName>
    </submittedName>
</protein>
<sequence>MVPAHLVQANLPSHVAPQHANLLMYGRAPLGPCLEAICRASPELLPDGARDFSVYVLDPLETHPHSNTSSVVTAQGHPGIRSGAPGTQPQGVAIGLGLMSWALQSPDSDITVTGTLIADGIREDALEVVFALRETAHAPNPALRRAWSATSTVETQRDVKPNRLRHGALFTNTPLPARTPSGSRAQPKSRQPSGDASSLQAASPSCVMLKEEPTNTTQSLSASVESVNPLPAPDAN</sequence>
<feature type="region of interest" description="Disordered" evidence="1">
    <location>
        <begin position="65"/>
        <end position="88"/>
    </location>
</feature>
<organism evidence="2 3">
    <name type="scientific">Ceriporiopsis subvermispora (strain B)</name>
    <name type="common">White-rot fungus</name>
    <name type="synonym">Gelatoporia subvermispora</name>
    <dbReference type="NCBI Taxonomy" id="914234"/>
    <lineage>
        <taxon>Eukaryota</taxon>
        <taxon>Fungi</taxon>
        <taxon>Dikarya</taxon>
        <taxon>Basidiomycota</taxon>
        <taxon>Agaricomycotina</taxon>
        <taxon>Agaricomycetes</taxon>
        <taxon>Polyporales</taxon>
        <taxon>Gelatoporiaceae</taxon>
        <taxon>Gelatoporia</taxon>
    </lineage>
</organism>
<accession>M2QDW3</accession>
<reference evidence="2 3" key="1">
    <citation type="journal article" date="2012" name="Proc. Natl. Acad. Sci. U.S.A.">
        <title>Comparative genomics of Ceriporiopsis subvermispora and Phanerochaete chrysosporium provide insight into selective ligninolysis.</title>
        <authorList>
            <person name="Fernandez-Fueyo E."/>
            <person name="Ruiz-Duenas F.J."/>
            <person name="Ferreira P."/>
            <person name="Floudas D."/>
            <person name="Hibbett D.S."/>
            <person name="Canessa P."/>
            <person name="Larrondo L.F."/>
            <person name="James T.Y."/>
            <person name="Seelenfreund D."/>
            <person name="Lobos S."/>
            <person name="Polanco R."/>
            <person name="Tello M."/>
            <person name="Honda Y."/>
            <person name="Watanabe T."/>
            <person name="Watanabe T."/>
            <person name="Ryu J.S."/>
            <person name="Kubicek C.P."/>
            <person name="Schmoll M."/>
            <person name="Gaskell J."/>
            <person name="Hammel K.E."/>
            <person name="St John F.J."/>
            <person name="Vanden Wymelenberg A."/>
            <person name="Sabat G."/>
            <person name="Splinter BonDurant S."/>
            <person name="Syed K."/>
            <person name="Yadav J.S."/>
            <person name="Doddapaneni H."/>
            <person name="Subramanian V."/>
            <person name="Lavin J.L."/>
            <person name="Oguiza J.A."/>
            <person name="Perez G."/>
            <person name="Pisabarro A.G."/>
            <person name="Ramirez L."/>
            <person name="Santoyo F."/>
            <person name="Master E."/>
            <person name="Coutinho P.M."/>
            <person name="Henrissat B."/>
            <person name="Lombard V."/>
            <person name="Magnuson J.K."/>
            <person name="Kuees U."/>
            <person name="Hori C."/>
            <person name="Igarashi K."/>
            <person name="Samejima M."/>
            <person name="Held B.W."/>
            <person name="Barry K.W."/>
            <person name="LaButti K.M."/>
            <person name="Lapidus A."/>
            <person name="Lindquist E.A."/>
            <person name="Lucas S.M."/>
            <person name="Riley R."/>
            <person name="Salamov A.A."/>
            <person name="Hoffmeister D."/>
            <person name="Schwenk D."/>
            <person name="Hadar Y."/>
            <person name="Yarden O."/>
            <person name="de Vries R.P."/>
            <person name="Wiebenga A."/>
            <person name="Stenlid J."/>
            <person name="Eastwood D."/>
            <person name="Grigoriev I.V."/>
            <person name="Berka R.M."/>
            <person name="Blanchette R.A."/>
            <person name="Kersten P."/>
            <person name="Martinez A.T."/>
            <person name="Vicuna R."/>
            <person name="Cullen D."/>
        </authorList>
    </citation>
    <scope>NUCLEOTIDE SEQUENCE [LARGE SCALE GENOMIC DNA]</scope>
    <source>
        <strain evidence="2 3">B</strain>
    </source>
</reference>
<evidence type="ECO:0000256" key="1">
    <source>
        <dbReference type="SAM" id="MobiDB-lite"/>
    </source>
</evidence>
<evidence type="ECO:0000313" key="2">
    <source>
        <dbReference type="EMBL" id="EMD35248.1"/>
    </source>
</evidence>
<feature type="non-terminal residue" evidence="2">
    <location>
        <position position="236"/>
    </location>
</feature>
<dbReference type="OrthoDB" id="3199820at2759"/>
<dbReference type="HOGENOM" id="CLU_1177815_0_0_1"/>
<dbReference type="AlphaFoldDB" id="M2QDW3"/>
<proteinExistence type="predicted"/>
<name>M2QDW3_CERS8</name>